<evidence type="ECO:0000256" key="1">
    <source>
        <dbReference type="SAM" id="SignalP"/>
    </source>
</evidence>
<feature type="chain" id="PRO_5045972014" description="DUF4136 domain-containing protein" evidence="1">
    <location>
        <begin position="21"/>
        <end position="154"/>
    </location>
</feature>
<gene>
    <name evidence="2" type="ORF">GBZ26_11245</name>
</gene>
<evidence type="ECO:0000313" key="2">
    <source>
        <dbReference type="EMBL" id="NUB19786.1"/>
    </source>
</evidence>
<accession>A0ABX2L119</accession>
<reference evidence="2 3" key="1">
    <citation type="submission" date="2019-10" db="EMBL/GenBank/DDBJ databases">
        <title>Genome sequence of Azospirillum formosense CC-Nfb-7.</title>
        <authorList>
            <person name="Ambrosini A."/>
            <person name="Sant'Anna F.H."/>
            <person name="Cassan F.D."/>
            <person name="Souza E.M."/>
            <person name="Passaglia L.M.P."/>
        </authorList>
    </citation>
    <scope>NUCLEOTIDE SEQUENCE [LARGE SCALE GENOMIC DNA]</scope>
    <source>
        <strain evidence="2 3">CC-NFb-7</strain>
    </source>
</reference>
<dbReference type="PROSITE" id="PS51257">
    <property type="entry name" value="PROKAR_LIPOPROTEIN"/>
    <property type="match status" value="1"/>
</dbReference>
<organism evidence="2 3">
    <name type="scientific">Azospirillum formosense</name>
    <dbReference type="NCBI Taxonomy" id="861533"/>
    <lineage>
        <taxon>Bacteria</taxon>
        <taxon>Pseudomonadati</taxon>
        <taxon>Pseudomonadota</taxon>
        <taxon>Alphaproteobacteria</taxon>
        <taxon>Rhodospirillales</taxon>
        <taxon>Azospirillaceae</taxon>
        <taxon>Azospirillum</taxon>
    </lineage>
</organism>
<dbReference type="RefSeq" id="WP_174438911.1">
    <property type="nucleotide sequence ID" value="NZ_BAABCC010000004.1"/>
</dbReference>
<dbReference type="EMBL" id="WHOR01000066">
    <property type="protein sequence ID" value="NUB19786.1"/>
    <property type="molecule type" value="Genomic_DNA"/>
</dbReference>
<protein>
    <recommendedName>
        <fullName evidence="4">DUF4136 domain-containing protein</fullName>
    </recommendedName>
</protein>
<sequence>MTMKKMAVVAILALAGCAQPYQTYQPYTPSPSTYTPPKAKASAPTPPGGWKAAKVKMTKDMQKAIEDGVRNSLKDPLSAQIVHTVAYKEADGGIIACGTVNAKNSYGGYTGSTPFRAFVAGAKGKYYGVGAMLAEDSLSIFYEINPMCDPKEIL</sequence>
<evidence type="ECO:0000313" key="3">
    <source>
        <dbReference type="Proteomes" id="UP000639419"/>
    </source>
</evidence>
<evidence type="ECO:0008006" key="4">
    <source>
        <dbReference type="Google" id="ProtNLM"/>
    </source>
</evidence>
<feature type="signal peptide" evidence="1">
    <location>
        <begin position="1"/>
        <end position="20"/>
    </location>
</feature>
<dbReference type="Proteomes" id="UP000639419">
    <property type="component" value="Unassembled WGS sequence"/>
</dbReference>
<name>A0ABX2L119_9PROT</name>
<keyword evidence="1" id="KW-0732">Signal</keyword>
<comment type="caution">
    <text evidence="2">The sequence shown here is derived from an EMBL/GenBank/DDBJ whole genome shotgun (WGS) entry which is preliminary data.</text>
</comment>
<keyword evidence="3" id="KW-1185">Reference proteome</keyword>
<proteinExistence type="predicted"/>